<dbReference type="InterPro" id="IPR037522">
    <property type="entry name" value="HD_GYP_dom"/>
</dbReference>
<accession>A0ABM7T188</accession>
<dbReference type="CDD" id="cd12912">
    <property type="entry name" value="PDC2_MCP_like"/>
    <property type="match status" value="1"/>
</dbReference>
<dbReference type="CDD" id="cd06225">
    <property type="entry name" value="HAMP"/>
    <property type="match status" value="1"/>
</dbReference>
<gene>
    <name evidence="10" type="ORF">psyc5s11_17200</name>
</gene>
<dbReference type="PANTHER" id="PTHR45228">
    <property type="entry name" value="CYCLIC DI-GMP PHOSPHODIESTERASE TM_0186-RELATED"/>
    <property type="match status" value="1"/>
</dbReference>
<dbReference type="SMART" id="SM00304">
    <property type="entry name" value="HAMP"/>
    <property type="match status" value="1"/>
</dbReference>
<dbReference type="PROSITE" id="PS51832">
    <property type="entry name" value="HD_GYP"/>
    <property type="match status" value="1"/>
</dbReference>
<dbReference type="RefSeq" id="WP_224037229.1">
    <property type="nucleotide sequence ID" value="NZ_AP024849.1"/>
</dbReference>
<keyword evidence="11" id="KW-1185">Reference proteome</keyword>
<feature type="domain" description="HD" evidence="8">
    <location>
        <begin position="397"/>
        <end position="521"/>
    </location>
</feature>
<feature type="transmembrane region" description="Helical" evidence="6">
    <location>
        <begin position="12"/>
        <end position="34"/>
    </location>
</feature>
<evidence type="ECO:0000256" key="1">
    <source>
        <dbReference type="ARBA" id="ARBA00004651"/>
    </source>
</evidence>
<feature type="domain" description="HD-GYP" evidence="9">
    <location>
        <begin position="375"/>
        <end position="572"/>
    </location>
</feature>
<evidence type="ECO:0000259" key="7">
    <source>
        <dbReference type="PROSITE" id="PS50885"/>
    </source>
</evidence>
<organism evidence="10 11">
    <name type="scientific">Clostridium gelidum</name>
    <dbReference type="NCBI Taxonomy" id="704125"/>
    <lineage>
        <taxon>Bacteria</taxon>
        <taxon>Bacillati</taxon>
        <taxon>Bacillota</taxon>
        <taxon>Clostridia</taxon>
        <taxon>Eubacteriales</taxon>
        <taxon>Clostridiaceae</taxon>
        <taxon>Clostridium</taxon>
    </lineage>
</organism>
<dbReference type="Gene3D" id="1.10.3210.10">
    <property type="entry name" value="Hypothetical protein af1432"/>
    <property type="match status" value="1"/>
</dbReference>
<dbReference type="InterPro" id="IPR006674">
    <property type="entry name" value="HD_domain"/>
</dbReference>
<keyword evidence="4 6" id="KW-1133">Transmembrane helix</keyword>
<dbReference type="InterPro" id="IPR052020">
    <property type="entry name" value="Cyclic_di-GMP/3'3'-cGAMP_PDE"/>
</dbReference>
<dbReference type="Gene3D" id="3.30.450.20">
    <property type="entry name" value="PAS domain"/>
    <property type="match status" value="2"/>
</dbReference>
<keyword evidence="2" id="KW-1003">Cell membrane</keyword>
<dbReference type="Pfam" id="PF02743">
    <property type="entry name" value="dCache_1"/>
    <property type="match status" value="1"/>
</dbReference>
<proteinExistence type="predicted"/>
<dbReference type="PANTHER" id="PTHR45228:SF1">
    <property type="entry name" value="CYCLIC DI-GMP PHOSPHODIESTERASE TM_0186"/>
    <property type="match status" value="1"/>
</dbReference>
<reference evidence="11" key="1">
    <citation type="submission" date="2021-07" db="EMBL/GenBank/DDBJ databases">
        <title>Complete genome sequencing of a Clostridium isolate.</title>
        <authorList>
            <person name="Ueki A."/>
            <person name="Tonouchi A."/>
        </authorList>
    </citation>
    <scope>NUCLEOTIDE SEQUENCE [LARGE SCALE GENOMIC DNA]</scope>
    <source>
        <strain evidence="11">C5S11</strain>
    </source>
</reference>
<keyword evidence="5 6" id="KW-0472">Membrane</keyword>
<dbReference type="InterPro" id="IPR003660">
    <property type="entry name" value="HAMP_dom"/>
</dbReference>
<dbReference type="Gene3D" id="6.10.340.10">
    <property type="match status" value="1"/>
</dbReference>
<evidence type="ECO:0000256" key="4">
    <source>
        <dbReference type="ARBA" id="ARBA00022989"/>
    </source>
</evidence>
<evidence type="ECO:0000313" key="10">
    <source>
        <dbReference type="EMBL" id="BCZ45653.1"/>
    </source>
</evidence>
<dbReference type="CDD" id="cd00077">
    <property type="entry name" value="HDc"/>
    <property type="match status" value="1"/>
</dbReference>
<evidence type="ECO:0008006" key="12">
    <source>
        <dbReference type="Google" id="ProtNLM"/>
    </source>
</evidence>
<dbReference type="PROSITE" id="PS50885">
    <property type="entry name" value="HAMP"/>
    <property type="match status" value="1"/>
</dbReference>
<evidence type="ECO:0000259" key="9">
    <source>
        <dbReference type="PROSITE" id="PS51832"/>
    </source>
</evidence>
<evidence type="ECO:0000256" key="6">
    <source>
        <dbReference type="SAM" id="Phobius"/>
    </source>
</evidence>
<dbReference type="InterPro" id="IPR033479">
    <property type="entry name" value="dCache_1"/>
</dbReference>
<comment type="subcellular location">
    <subcellularLocation>
        <location evidence="1">Cell membrane</location>
        <topology evidence="1">Multi-pass membrane protein</topology>
    </subcellularLocation>
</comment>
<dbReference type="SUPFAM" id="SSF109604">
    <property type="entry name" value="HD-domain/PDEase-like"/>
    <property type="match status" value="1"/>
</dbReference>
<feature type="transmembrane region" description="Helical" evidence="6">
    <location>
        <begin position="297"/>
        <end position="323"/>
    </location>
</feature>
<dbReference type="Proteomes" id="UP000824633">
    <property type="component" value="Chromosome"/>
</dbReference>
<feature type="domain" description="HAMP" evidence="7">
    <location>
        <begin position="321"/>
        <end position="373"/>
    </location>
</feature>
<evidence type="ECO:0000256" key="2">
    <source>
        <dbReference type="ARBA" id="ARBA00022475"/>
    </source>
</evidence>
<evidence type="ECO:0000256" key="5">
    <source>
        <dbReference type="ARBA" id="ARBA00023136"/>
    </source>
</evidence>
<dbReference type="SMART" id="SM00471">
    <property type="entry name" value="HDc"/>
    <property type="match status" value="1"/>
</dbReference>
<dbReference type="Pfam" id="PF13487">
    <property type="entry name" value="HD_5"/>
    <property type="match status" value="1"/>
</dbReference>
<dbReference type="SUPFAM" id="SSF158472">
    <property type="entry name" value="HAMP domain-like"/>
    <property type="match status" value="1"/>
</dbReference>
<dbReference type="PROSITE" id="PS51831">
    <property type="entry name" value="HD"/>
    <property type="match status" value="1"/>
</dbReference>
<name>A0ABM7T188_9CLOT</name>
<dbReference type="InterPro" id="IPR003607">
    <property type="entry name" value="HD/PDEase_dom"/>
</dbReference>
<evidence type="ECO:0000256" key="3">
    <source>
        <dbReference type="ARBA" id="ARBA00022692"/>
    </source>
</evidence>
<dbReference type="Pfam" id="PF00672">
    <property type="entry name" value="HAMP"/>
    <property type="match status" value="1"/>
</dbReference>
<sequence>MHIKIRSIKIQTRLIVSFLLLSFIPLAITSLISYRKSSDAIESKINTYSVQLMADVGRNLQTELTFKESLCEELGMSEEIQKDLIGYDKQNSVEKYKIEDQIKSGFIKKMRLSAFNASSNITSINIITGNNSIMGVGQNNYNSNQLMDIYNESKDKGYNYRILKDLNGNFEVSIDSIVKNHVNGERIGTLILTLKSSYISNVCNELQIGDNGEILIMDSKGTIVSSSNESKIPINEVYLEKKLIENIIHNNEVKNYSFSMDILGEKKLVAYNKIENCDWFIISTIPYTYLQADSKTLMWNIVIIGVLCSVFAVPISIVISFSISKPLNKLENLMNKVKMGNLDIELVDNNSDEIAKISKGFNDMISSIRDLIKDNFETQKEIIYKLGALTEARSQETGNHIRRVAHYSRLIALKYGTTEEEADILKIASTLHDVGKVSIPDNILLKPGKLTPEEFEIMKTHTVVGHEILCNSNKPILEIASNIALEHHERYDGTGYPKGISGDNIGLYSRIVSLTDVFDALATERVYKKKWELSQIVEYIKEQRGKQFDPKIVDIFLDNINEIKRIQAELED</sequence>
<evidence type="ECO:0000313" key="11">
    <source>
        <dbReference type="Proteomes" id="UP000824633"/>
    </source>
</evidence>
<evidence type="ECO:0000259" key="8">
    <source>
        <dbReference type="PROSITE" id="PS51831"/>
    </source>
</evidence>
<keyword evidence="3 6" id="KW-0812">Transmembrane</keyword>
<protein>
    <recommendedName>
        <fullName evidence="12">Cyclic di-GMP phosphodiesterase response regulator RpfG</fullName>
    </recommendedName>
</protein>
<dbReference type="EMBL" id="AP024849">
    <property type="protein sequence ID" value="BCZ45653.1"/>
    <property type="molecule type" value="Genomic_DNA"/>
</dbReference>